<dbReference type="STRING" id="45607.A0A2T0FF26"/>
<gene>
    <name evidence="7" type="primary">QRI7</name>
    <name evidence="9" type="ORF">B9G98_01223</name>
</gene>
<dbReference type="PRINTS" id="PR00789">
    <property type="entry name" value="OSIALOPTASE"/>
</dbReference>
<evidence type="ECO:0000313" key="10">
    <source>
        <dbReference type="Proteomes" id="UP000238350"/>
    </source>
</evidence>
<dbReference type="PANTHER" id="PTHR11735:SF6">
    <property type="entry name" value="TRNA N6-ADENOSINE THREONYLCARBAMOYLTRANSFERASE, MITOCHONDRIAL"/>
    <property type="match status" value="1"/>
</dbReference>
<dbReference type="AlphaFoldDB" id="A0A2T0FF26"/>
<comment type="cofactor">
    <cofactor evidence="7">
        <name>a divalent metal cation</name>
        <dbReference type="ChEBI" id="CHEBI:60240"/>
    </cofactor>
    <text evidence="7">Binds 1 divalent metal cation per subunit.</text>
</comment>
<proteinExistence type="inferred from homology"/>
<dbReference type="SUPFAM" id="SSF53067">
    <property type="entry name" value="Actin-like ATPase domain"/>
    <property type="match status" value="2"/>
</dbReference>
<evidence type="ECO:0000256" key="1">
    <source>
        <dbReference type="ARBA" id="ARBA00012156"/>
    </source>
</evidence>
<evidence type="ECO:0000256" key="6">
    <source>
        <dbReference type="ARBA" id="ARBA00048117"/>
    </source>
</evidence>
<keyword evidence="7" id="KW-0496">Mitochondrion</keyword>
<feature type="domain" description="Gcp-like" evidence="8">
    <location>
        <begin position="54"/>
        <end position="348"/>
    </location>
</feature>
<dbReference type="InterPro" id="IPR017860">
    <property type="entry name" value="Peptidase_M22_CS"/>
</dbReference>
<evidence type="ECO:0000313" key="9">
    <source>
        <dbReference type="EMBL" id="PRT53603.1"/>
    </source>
</evidence>
<evidence type="ECO:0000256" key="5">
    <source>
        <dbReference type="ARBA" id="ARBA00023315"/>
    </source>
</evidence>
<comment type="similarity">
    <text evidence="7">Belongs to the KAE1 / TsaD family.</text>
</comment>
<dbReference type="GO" id="GO:0005739">
    <property type="term" value="C:mitochondrion"/>
    <property type="evidence" value="ECO:0007669"/>
    <property type="project" value="UniProtKB-SubCell"/>
</dbReference>
<dbReference type="EC" id="2.3.1.234" evidence="1"/>
<evidence type="ECO:0000256" key="4">
    <source>
        <dbReference type="ARBA" id="ARBA00022723"/>
    </source>
</evidence>
<evidence type="ECO:0000259" key="8">
    <source>
        <dbReference type="Pfam" id="PF00814"/>
    </source>
</evidence>
<comment type="function">
    <text evidence="7">Required for the formation of a threonylcarbamoyl group on adenosine at position 37 (t(6)A37) in mitochondrial tRNAs that read codons beginning with adenine. Probably involved in the transfer of the threonylcarbamoyl moiety of threonylcarbamoyl-AMP (TC-AMP) to the N6 group of A37. Involved in mitochondrial genome maintenance.</text>
</comment>
<comment type="subcellular location">
    <subcellularLocation>
        <location evidence="7">Mitochondrion</location>
    </subcellularLocation>
</comment>
<dbReference type="EMBL" id="NDIQ01000001">
    <property type="protein sequence ID" value="PRT53603.1"/>
    <property type="molecule type" value="Genomic_DNA"/>
</dbReference>
<dbReference type="OrthoDB" id="10259622at2759"/>
<accession>A0A2T0FF26</accession>
<evidence type="ECO:0000256" key="2">
    <source>
        <dbReference type="ARBA" id="ARBA00022679"/>
    </source>
</evidence>
<comment type="subunit">
    <text evidence="7">Homodimer.</text>
</comment>
<keyword evidence="4 7" id="KW-0479">Metal-binding</keyword>
<dbReference type="PROSITE" id="PS01016">
    <property type="entry name" value="GLYCOPROTEASE"/>
    <property type="match status" value="1"/>
</dbReference>
<dbReference type="GO" id="GO:0072670">
    <property type="term" value="P:mitochondrial tRNA threonylcarbamoyladenosine modification"/>
    <property type="evidence" value="ECO:0007669"/>
    <property type="project" value="TreeGrafter"/>
</dbReference>
<sequence length="381" mass="41304">MLRLGGFRRVVHRLSRPYNVLAMESSCDDSAVCLIDRLESGPKLVDHRKSTLNSAKEGGIIPIDALAHHLQQLAPLVQSMLEENGRPKIDLVCATQGPGMFSSLAAGLQVAKGLAVAYNVPLIPVHHMLGHLLTPRFFTNGQSPTYPFLSLLVSGGHTMLVLSASVTSHRVLVDTIDIAVGNAVDKCARSLGLVGNMLGKELDEFCRTGDVAQIPDDLNFPLPLEKRAAASSLAFSFAHYASIMPRVSKKFALDPLEEQPEEIRRAIGKRLQADIFHHISRKTTRALNQLVEDGVIPKTQSIDFVCAGGVAANSVLRSTLETLKSPVPLKLHFPHLEWCTDNALMIGWAGIEMYEAGIKNSGMAAVPLAKWPLSSFPSETA</sequence>
<comment type="catalytic activity">
    <reaction evidence="6 7">
        <text>L-threonylcarbamoyladenylate + adenosine(37) in tRNA = N(6)-L-threonylcarbamoyladenosine(37) in tRNA + AMP + H(+)</text>
        <dbReference type="Rhea" id="RHEA:37059"/>
        <dbReference type="Rhea" id="RHEA-COMP:10162"/>
        <dbReference type="Rhea" id="RHEA-COMP:10163"/>
        <dbReference type="ChEBI" id="CHEBI:15378"/>
        <dbReference type="ChEBI" id="CHEBI:73682"/>
        <dbReference type="ChEBI" id="CHEBI:74411"/>
        <dbReference type="ChEBI" id="CHEBI:74418"/>
        <dbReference type="ChEBI" id="CHEBI:456215"/>
        <dbReference type="EC" id="2.3.1.234"/>
    </reaction>
</comment>
<keyword evidence="10" id="KW-1185">Reference proteome</keyword>
<dbReference type="Gene3D" id="3.30.420.40">
    <property type="match status" value="2"/>
</dbReference>
<keyword evidence="5 7" id="KW-0012">Acyltransferase</keyword>
<dbReference type="Proteomes" id="UP000238350">
    <property type="component" value="Unassembled WGS sequence"/>
</dbReference>
<protein>
    <recommendedName>
        <fullName evidence="1">N(6)-L-threonylcarbamoyladenine synthase</fullName>
        <ecNumber evidence="1">2.3.1.234</ecNumber>
    </recommendedName>
</protein>
<dbReference type="PANTHER" id="PTHR11735">
    <property type="entry name" value="TRNA N6-ADENOSINE THREONYLCARBAMOYLTRANSFERASE"/>
    <property type="match status" value="1"/>
</dbReference>
<evidence type="ECO:0000256" key="3">
    <source>
        <dbReference type="ARBA" id="ARBA00022694"/>
    </source>
</evidence>
<name>A0A2T0FF26_9ASCO</name>
<dbReference type="GO" id="GO:0046872">
    <property type="term" value="F:metal ion binding"/>
    <property type="evidence" value="ECO:0007669"/>
    <property type="project" value="UniProtKB-KW"/>
</dbReference>
<keyword evidence="3 7" id="KW-0819">tRNA processing</keyword>
<dbReference type="Pfam" id="PF00814">
    <property type="entry name" value="TsaD"/>
    <property type="match status" value="1"/>
</dbReference>
<dbReference type="HAMAP" id="MF_01445">
    <property type="entry name" value="TsaD"/>
    <property type="match status" value="1"/>
</dbReference>
<dbReference type="InterPro" id="IPR022450">
    <property type="entry name" value="TsaD"/>
</dbReference>
<dbReference type="InterPro" id="IPR017861">
    <property type="entry name" value="KAE1/TsaD"/>
</dbReference>
<dbReference type="GO" id="GO:0061711">
    <property type="term" value="F:tRNA N(6)-L-threonylcarbamoyladenine synthase activity"/>
    <property type="evidence" value="ECO:0007669"/>
    <property type="project" value="UniProtKB-EC"/>
</dbReference>
<dbReference type="NCBIfam" id="TIGR00329">
    <property type="entry name" value="gcp_kae1"/>
    <property type="match status" value="1"/>
</dbReference>
<dbReference type="InterPro" id="IPR000905">
    <property type="entry name" value="Gcp-like_dom"/>
</dbReference>
<organism evidence="9 10">
    <name type="scientific">Wickerhamiella sorbophila</name>
    <dbReference type="NCBI Taxonomy" id="45607"/>
    <lineage>
        <taxon>Eukaryota</taxon>
        <taxon>Fungi</taxon>
        <taxon>Dikarya</taxon>
        <taxon>Ascomycota</taxon>
        <taxon>Saccharomycotina</taxon>
        <taxon>Dipodascomycetes</taxon>
        <taxon>Dipodascales</taxon>
        <taxon>Trichomonascaceae</taxon>
        <taxon>Wickerhamiella</taxon>
    </lineage>
</organism>
<keyword evidence="2 7" id="KW-0808">Transferase</keyword>
<evidence type="ECO:0000256" key="7">
    <source>
        <dbReference type="HAMAP-Rule" id="MF_03179"/>
    </source>
</evidence>
<dbReference type="InterPro" id="IPR043129">
    <property type="entry name" value="ATPase_NBD"/>
</dbReference>
<reference evidence="9 10" key="1">
    <citation type="submission" date="2017-04" db="EMBL/GenBank/DDBJ databases">
        <title>Genome sequencing of [Candida] sorbophila.</title>
        <authorList>
            <person name="Ahn J.O."/>
        </authorList>
    </citation>
    <scope>NUCLEOTIDE SEQUENCE [LARGE SCALE GENOMIC DNA]</scope>
    <source>
        <strain evidence="9 10">DS02</strain>
    </source>
</reference>
<comment type="caution">
    <text evidence="9">The sequence shown here is derived from an EMBL/GenBank/DDBJ whole genome shotgun (WGS) entry which is preliminary data.</text>
</comment>